<proteinExistence type="inferred from homology"/>
<dbReference type="SMART" id="SM00849">
    <property type="entry name" value="Lactamase_B"/>
    <property type="match status" value="1"/>
</dbReference>
<dbReference type="InterPro" id="IPR050662">
    <property type="entry name" value="Sec-metab_biosynth-thioest"/>
</dbReference>
<dbReference type="GO" id="GO:0016787">
    <property type="term" value="F:hydrolase activity"/>
    <property type="evidence" value="ECO:0007669"/>
    <property type="project" value="UniProtKB-KW"/>
</dbReference>
<name>A0AAD5S1S2_9FUNG</name>
<feature type="non-terminal residue" evidence="6">
    <location>
        <position position="201"/>
    </location>
</feature>
<dbReference type="CDD" id="cd07722">
    <property type="entry name" value="LACTB2-like_MBL-fold"/>
    <property type="match status" value="1"/>
</dbReference>
<dbReference type="InterPro" id="IPR047921">
    <property type="entry name" value="LACTB2-like_MBL-fold"/>
</dbReference>
<dbReference type="GO" id="GO:0044550">
    <property type="term" value="P:secondary metabolite biosynthetic process"/>
    <property type="evidence" value="ECO:0007669"/>
    <property type="project" value="UniProtKB-ARBA"/>
</dbReference>
<accession>A0AAD5S1S2</accession>
<keyword evidence="7" id="KW-1185">Reference proteome</keyword>
<keyword evidence="3" id="KW-0378">Hydrolase</keyword>
<organism evidence="6 7">
    <name type="scientific">Rhizophlyctis rosea</name>
    <dbReference type="NCBI Taxonomy" id="64517"/>
    <lineage>
        <taxon>Eukaryota</taxon>
        <taxon>Fungi</taxon>
        <taxon>Fungi incertae sedis</taxon>
        <taxon>Chytridiomycota</taxon>
        <taxon>Chytridiomycota incertae sedis</taxon>
        <taxon>Chytridiomycetes</taxon>
        <taxon>Rhizophlyctidales</taxon>
        <taxon>Rhizophlyctidaceae</taxon>
        <taxon>Rhizophlyctis</taxon>
    </lineage>
</organism>
<dbReference type="Pfam" id="PF00753">
    <property type="entry name" value="Lactamase_B"/>
    <property type="match status" value="1"/>
</dbReference>
<reference evidence="6" key="1">
    <citation type="submission" date="2020-05" db="EMBL/GenBank/DDBJ databases">
        <title>Phylogenomic resolution of chytrid fungi.</title>
        <authorList>
            <person name="Stajich J.E."/>
            <person name="Amses K."/>
            <person name="Simmons R."/>
            <person name="Seto K."/>
            <person name="Myers J."/>
            <person name="Bonds A."/>
            <person name="Quandt C.A."/>
            <person name="Barry K."/>
            <person name="Liu P."/>
            <person name="Grigoriev I."/>
            <person name="Longcore J.E."/>
            <person name="James T.Y."/>
        </authorList>
    </citation>
    <scope>NUCLEOTIDE SEQUENCE</scope>
    <source>
        <strain evidence="6">JEL0318</strain>
    </source>
</reference>
<evidence type="ECO:0000256" key="4">
    <source>
        <dbReference type="ARBA" id="ARBA00022833"/>
    </source>
</evidence>
<evidence type="ECO:0000313" key="7">
    <source>
        <dbReference type="Proteomes" id="UP001212841"/>
    </source>
</evidence>
<dbReference type="Gene3D" id="3.60.15.10">
    <property type="entry name" value="Ribonuclease Z/Hydroxyacylglutathione hydrolase-like"/>
    <property type="match status" value="1"/>
</dbReference>
<evidence type="ECO:0000256" key="3">
    <source>
        <dbReference type="ARBA" id="ARBA00022801"/>
    </source>
</evidence>
<keyword evidence="4" id="KW-0862">Zinc</keyword>
<dbReference type="FunFam" id="3.60.15.10:FF:000041">
    <property type="entry name" value="Metallo-beta-lactamase domain protein"/>
    <property type="match status" value="1"/>
</dbReference>
<evidence type="ECO:0000256" key="1">
    <source>
        <dbReference type="ARBA" id="ARBA00007749"/>
    </source>
</evidence>
<dbReference type="PANTHER" id="PTHR23131:SF0">
    <property type="entry name" value="ENDORIBONUCLEASE LACTB2"/>
    <property type="match status" value="1"/>
</dbReference>
<dbReference type="GO" id="GO:0046872">
    <property type="term" value="F:metal ion binding"/>
    <property type="evidence" value="ECO:0007669"/>
    <property type="project" value="UniProtKB-KW"/>
</dbReference>
<dbReference type="InterPro" id="IPR001279">
    <property type="entry name" value="Metallo-B-lactamas"/>
</dbReference>
<gene>
    <name evidence="6" type="ORF">HK097_004154</name>
</gene>
<dbReference type="Proteomes" id="UP001212841">
    <property type="component" value="Unassembled WGS sequence"/>
</dbReference>
<dbReference type="AlphaFoldDB" id="A0AAD5S1S2"/>
<dbReference type="EMBL" id="JADGJD010002022">
    <property type="protein sequence ID" value="KAJ3035666.1"/>
    <property type="molecule type" value="Genomic_DNA"/>
</dbReference>
<feature type="domain" description="Metallo-beta-lactamase" evidence="5">
    <location>
        <begin position="6"/>
        <end position="172"/>
    </location>
</feature>
<dbReference type="PANTHER" id="PTHR23131">
    <property type="entry name" value="ENDORIBONUCLEASE LACTB2"/>
    <property type="match status" value="1"/>
</dbReference>
<sequence>KFTLQGTNTYLIGTGPRRILIDTGSGVPSYASHFQESLTKAGATEISDIICTHRHGDHIGGISQLLKSLRQSPLPTVHKRLTDRDSDPPTDYKCQHITNNQTFTTTGATLEAHYTPGHLDDHIVLHLPEERSLFSGDNVLGQGTTVFEDLAQYMSSLESMLKLDHRRIYPGHGPVVEDGPGKLREYLRHRQVGVLEFYDKD</sequence>
<protein>
    <recommendedName>
        <fullName evidence="5">Metallo-beta-lactamase domain-containing protein</fullName>
    </recommendedName>
</protein>
<evidence type="ECO:0000313" key="6">
    <source>
        <dbReference type="EMBL" id="KAJ3035666.1"/>
    </source>
</evidence>
<keyword evidence="2" id="KW-0479">Metal-binding</keyword>
<evidence type="ECO:0000259" key="5">
    <source>
        <dbReference type="SMART" id="SM00849"/>
    </source>
</evidence>
<dbReference type="InterPro" id="IPR036866">
    <property type="entry name" value="RibonucZ/Hydroxyglut_hydro"/>
</dbReference>
<comment type="caution">
    <text evidence="6">The sequence shown here is derived from an EMBL/GenBank/DDBJ whole genome shotgun (WGS) entry which is preliminary data.</text>
</comment>
<comment type="similarity">
    <text evidence="1">Belongs to the metallo-beta-lactamase superfamily.</text>
</comment>
<dbReference type="SUPFAM" id="SSF56281">
    <property type="entry name" value="Metallo-hydrolase/oxidoreductase"/>
    <property type="match status" value="1"/>
</dbReference>
<evidence type="ECO:0000256" key="2">
    <source>
        <dbReference type="ARBA" id="ARBA00022723"/>
    </source>
</evidence>